<feature type="region of interest" description="Disordered" evidence="1">
    <location>
        <begin position="398"/>
        <end position="478"/>
    </location>
</feature>
<evidence type="ECO:0000256" key="1">
    <source>
        <dbReference type="SAM" id="MobiDB-lite"/>
    </source>
</evidence>
<feature type="compositionally biased region" description="Low complexity" evidence="1">
    <location>
        <begin position="451"/>
        <end position="462"/>
    </location>
</feature>
<dbReference type="AlphaFoldDB" id="A0AAD7DQA3"/>
<reference evidence="2" key="1">
    <citation type="submission" date="2023-03" db="EMBL/GenBank/DDBJ databases">
        <title>Massive genome expansion in bonnet fungi (Mycena s.s.) driven by repeated elements and novel gene families across ecological guilds.</title>
        <authorList>
            <consortium name="Lawrence Berkeley National Laboratory"/>
            <person name="Harder C.B."/>
            <person name="Miyauchi S."/>
            <person name="Viragh M."/>
            <person name="Kuo A."/>
            <person name="Thoen E."/>
            <person name="Andreopoulos B."/>
            <person name="Lu D."/>
            <person name="Skrede I."/>
            <person name="Drula E."/>
            <person name="Henrissat B."/>
            <person name="Morin E."/>
            <person name="Kohler A."/>
            <person name="Barry K."/>
            <person name="LaButti K."/>
            <person name="Morin E."/>
            <person name="Salamov A."/>
            <person name="Lipzen A."/>
            <person name="Mereny Z."/>
            <person name="Hegedus B."/>
            <person name="Baldrian P."/>
            <person name="Stursova M."/>
            <person name="Weitz H."/>
            <person name="Taylor A."/>
            <person name="Grigoriev I.V."/>
            <person name="Nagy L.G."/>
            <person name="Martin F."/>
            <person name="Kauserud H."/>
        </authorList>
    </citation>
    <scope>NUCLEOTIDE SEQUENCE</scope>
    <source>
        <strain evidence="2">CBHHK182m</strain>
    </source>
</reference>
<accession>A0AAD7DQA3</accession>
<protein>
    <submittedName>
        <fullName evidence="2">Uncharacterized protein</fullName>
    </submittedName>
</protein>
<proteinExistence type="predicted"/>
<keyword evidence="3" id="KW-1185">Reference proteome</keyword>
<feature type="compositionally biased region" description="Basic residues" evidence="1">
    <location>
        <begin position="1"/>
        <end position="11"/>
    </location>
</feature>
<sequence length="1113" mass="123228">MSSRKPSTRKTRSQDAKASPSTPSTIKIKVPAPGSARRPSTPAPSPAPRGQSTLALDSTSRLPSTGLPPLSTLPKLGLDDYEQPFYPGLENYPWPSDLIFDTVELQEAAPFAMDKATAKSFYFLLHPAIGHLVPFIRRQIHVEANSKAVQRALFSKALPIFETYYVNHQRTGRSQLLGGVVHRLCELAAPLGGSLAPRVRSLLQPGRFDKPAKVPINFDLPIYGATPPHRLHFETYPYSPEERAAIAPFCFQPFIRIFSILRKPNVVTPERESVLLPHIACAMEFFTNWVKDHSTGTPFPPMQQRLFVSLRLAIQNLTQDRQTKRWLKTIPDVGKEPFPNSAFSLARTTYRPRPFGSAGLSNVHPLYNTESSERCINFEQLIKLPPFVPPIETLATLESSPPARPIKEKAAVEKTPPTRFSRKPSSFAETRPSSAPAPASVPTTPTPVPATPVAETPATPALFLPPPEELFSSGSNDEQFPYKATVEEMQAHAAIPPDMPLDNDIEMLAADEELNIPSSPTPMSTGKGKATFKTGPPKRKRVEDGDQNADPPRSLEPAGGKSTAPKGAPVSSPERPSKWPRHTMEVVIPRDSALHTHATRSSTAAPDSEPNSSPSPSPGPRTRARTKIASNKTLKGSKLKKKKSSKRRSTSPGFDTNFPPPVRPHRGEQRGKLTTKTAREPPPNSYTNVVDAIRRGMSSLLELPCLSCICFNKDCKARTTGQRCESCKYSMCSHTLTAEDIHKRVQALSEYTVFSNNNLMSAMQTVKRESEDLLLLQAQVSRQTARLRAASNYFAMLIRAMIQFYGRDNFAFLWKVPERHREFFMNYILHNTALLKEGHEFSADEKAAVKNRFGYVEEPWSEEFEQGFIEELNSYTAFEPNPTDPLFVGPFSAEWASGDHLTLSVVEDGRSLLVREPRTPTPPPVASGSGSKQNCPVVQNRTVARLKLLSTQAICFLLHPLYQTLGDGKRVDRALNDALPVSNTDSSVPSTGWGAYCGECLIFGRVACTYISRTHMHESFDIVDAVLPFTDVGDKEFHLTIRGLARPFVDYWFDNARRVNRRTPLVDTFRTILAGHNSPIMLRDLLEFLTTSGGDAALIEIVRARLIAVTASN</sequence>
<dbReference type="Proteomes" id="UP001215598">
    <property type="component" value="Unassembled WGS sequence"/>
</dbReference>
<comment type="caution">
    <text evidence="2">The sequence shown here is derived from an EMBL/GenBank/DDBJ whole genome shotgun (WGS) entry which is preliminary data.</text>
</comment>
<organism evidence="2 3">
    <name type="scientific">Mycena metata</name>
    <dbReference type="NCBI Taxonomy" id="1033252"/>
    <lineage>
        <taxon>Eukaryota</taxon>
        <taxon>Fungi</taxon>
        <taxon>Dikarya</taxon>
        <taxon>Basidiomycota</taxon>
        <taxon>Agaricomycotina</taxon>
        <taxon>Agaricomycetes</taxon>
        <taxon>Agaricomycetidae</taxon>
        <taxon>Agaricales</taxon>
        <taxon>Marasmiineae</taxon>
        <taxon>Mycenaceae</taxon>
        <taxon>Mycena</taxon>
    </lineage>
</organism>
<feature type="region of interest" description="Disordered" evidence="1">
    <location>
        <begin position="1"/>
        <end position="75"/>
    </location>
</feature>
<evidence type="ECO:0000313" key="3">
    <source>
        <dbReference type="Proteomes" id="UP001215598"/>
    </source>
</evidence>
<feature type="compositionally biased region" description="Low complexity" evidence="1">
    <location>
        <begin position="31"/>
        <end position="40"/>
    </location>
</feature>
<dbReference type="EMBL" id="JARKIB010000626">
    <property type="protein sequence ID" value="KAJ7696645.1"/>
    <property type="molecule type" value="Genomic_DNA"/>
</dbReference>
<feature type="region of interest" description="Disordered" evidence="1">
    <location>
        <begin position="515"/>
        <end position="686"/>
    </location>
</feature>
<gene>
    <name evidence="2" type="ORF">B0H16DRAFT_1484962</name>
</gene>
<feature type="compositionally biased region" description="Low complexity" evidence="1">
    <location>
        <begin position="58"/>
        <end position="75"/>
    </location>
</feature>
<feature type="compositionally biased region" description="Basic residues" evidence="1">
    <location>
        <begin position="635"/>
        <end position="649"/>
    </location>
</feature>
<name>A0AAD7DQA3_9AGAR</name>
<evidence type="ECO:0000313" key="2">
    <source>
        <dbReference type="EMBL" id="KAJ7696645.1"/>
    </source>
</evidence>
<feature type="compositionally biased region" description="Low complexity" evidence="1">
    <location>
        <begin position="428"/>
        <end position="443"/>
    </location>
</feature>